<sequence>MLLKALAALAVGAAWATLGRGLLAGPHDGRVWDDLDAGGRFAVNLTYYLPYLLLSIAVAIVVVAGLLPRSWPLVSLAGTVGLVVLADAYVLSSGVLRDAQPQLLRHCLLSSGVALLAGVALVAARTLRTAPLPEGVSRP</sequence>
<protein>
    <submittedName>
        <fullName evidence="2">Uncharacterized protein</fullName>
    </submittedName>
</protein>
<feature type="transmembrane region" description="Helical" evidence="1">
    <location>
        <begin position="48"/>
        <end position="66"/>
    </location>
</feature>
<dbReference type="EMBL" id="BAAAVV010000011">
    <property type="protein sequence ID" value="GAA3179386.1"/>
    <property type="molecule type" value="Genomic_DNA"/>
</dbReference>
<keyword evidence="1" id="KW-0812">Transmembrane</keyword>
<proteinExistence type="predicted"/>
<keyword evidence="1" id="KW-0472">Membrane</keyword>
<dbReference type="Proteomes" id="UP001499924">
    <property type="component" value="Unassembled WGS sequence"/>
</dbReference>
<evidence type="ECO:0000256" key="1">
    <source>
        <dbReference type="SAM" id="Phobius"/>
    </source>
</evidence>
<comment type="caution">
    <text evidence="2">The sequence shown here is derived from an EMBL/GenBank/DDBJ whole genome shotgun (WGS) entry which is preliminary data.</text>
</comment>
<accession>A0ABP6PI86</accession>
<organism evidence="2 3">
    <name type="scientific">Blastococcus jejuensis</name>
    <dbReference type="NCBI Taxonomy" id="351224"/>
    <lineage>
        <taxon>Bacteria</taxon>
        <taxon>Bacillati</taxon>
        <taxon>Actinomycetota</taxon>
        <taxon>Actinomycetes</taxon>
        <taxon>Geodermatophilales</taxon>
        <taxon>Geodermatophilaceae</taxon>
        <taxon>Blastococcus</taxon>
    </lineage>
</organism>
<feature type="transmembrane region" description="Helical" evidence="1">
    <location>
        <begin position="103"/>
        <end position="124"/>
    </location>
</feature>
<keyword evidence="1" id="KW-1133">Transmembrane helix</keyword>
<feature type="transmembrane region" description="Helical" evidence="1">
    <location>
        <begin position="73"/>
        <end position="91"/>
    </location>
</feature>
<name>A0ABP6PI86_9ACTN</name>
<evidence type="ECO:0000313" key="2">
    <source>
        <dbReference type="EMBL" id="GAA3179386.1"/>
    </source>
</evidence>
<gene>
    <name evidence="2" type="ORF">GCM10010531_36760</name>
</gene>
<evidence type="ECO:0000313" key="3">
    <source>
        <dbReference type="Proteomes" id="UP001499924"/>
    </source>
</evidence>
<keyword evidence="3" id="KW-1185">Reference proteome</keyword>
<reference evidence="3" key="1">
    <citation type="journal article" date="2019" name="Int. J. Syst. Evol. Microbiol.">
        <title>The Global Catalogue of Microorganisms (GCM) 10K type strain sequencing project: providing services to taxonomists for standard genome sequencing and annotation.</title>
        <authorList>
            <consortium name="The Broad Institute Genomics Platform"/>
            <consortium name="The Broad Institute Genome Sequencing Center for Infectious Disease"/>
            <person name="Wu L."/>
            <person name="Ma J."/>
        </authorList>
    </citation>
    <scope>NUCLEOTIDE SEQUENCE [LARGE SCALE GENOMIC DNA]</scope>
    <source>
        <strain evidence="3">JCM 15614</strain>
    </source>
</reference>